<dbReference type="AlphaFoldDB" id="A0A9D4TYH5"/>
<dbReference type="Proteomes" id="UP001055712">
    <property type="component" value="Unassembled WGS sequence"/>
</dbReference>
<organism evidence="2 3">
    <name type="scientific">Chlorella vulgaris</name>
    <name type="common">Green alga</name>
    <dbReference type="NCBI Taxonomy" id="3077"/>
    <lineage>
        <taxon>Eukaryota</taxon>
        <taxon>Viridiplantae</taxon>
        <taxon>Chlorophyta</taxon>
        <taxon>core chlorophytes</taxon>
        <taxon>Trebouxiophyceae</taxon>
        <taxon>Chlorellales</taxon>
        <taxon>Chlorellaceae</taxon>
        <taxon>Chlorella clade</taxon>
        <taxon>Chlorella</taxon>
    </lineage>
</organism>
<dbReference type="EMBL" id="SIDB01000002">
    <property type="protein sequence ID" value="KAI3436882.1"/>
    <property type="molecule type" value="Genomic_DNA"/>
</dbReference>
<evidence type="ECO:0000313" key="2">
    <source>
        <dbReference type="EMBL" id="KAI3436882.1"/>
    </source>
</evidence>
<reference evidence="2" key="1">
    <citation type="journal article" date="2019" name="Plant J.">
        <title>Chlorella vulgaris genome assembly and annotation reveals the molecular basis for metabolic acclimation to high light conditions.</title>
        <authorList>
            <person name="Cecchin M."/>
            <person name="Marcolungo L."/>
            <person name="Rossato M."/>
            <person name="Girolomoni L."/>
            <person name="Cosentino E."/>
            <person name="Cuine S."/>
            <person name="Li-Beisson Y."/>
            <person name="Delledonne M."/>
            <person name="Ballottari M."/>
        </authorList>
    </citation>
    <scope>NUCLEOTIDE SEQUENCE</scope>
    <source>
        <strain evidence="2">211/11P</strain>
    </source>
</reference>
<proteinExistence type="predicted"/>
<reference evidence="2" key="2">
    <citation type="submission" date="2020-11" db="EMBL/GenBank/DDBJ databases">
        <authorList>
            <person name="Cecchin M."/>
            <person name="Marcolungo L."/>
            <person name="Rossato M."/>
            <person name="Girolomoni L."/>
            <person name="Cosentino E."/>
            <person name="Cuine S."/>
            <person name="Li-Beisson Y."/>
            <person name="Delledonne M."/>
            <person name="Ballottari M."/>
        </authorList>
    </citation>
    <scope>NUCLEOTIDE SEQUENCE</scope>
    <source>
        <strain evidence="2">211/11P</strain>
        <tissue evidence="2">Whole cell</tissue>
    </source>
</reference>
<feature type="region of interest" description="Disordered" evidence="1">
    <location>
        <begin position="923"/>
        <end position="945"/>
    </location>
</feature>
<dbReference type="OrthoDB" id="829at2759"/>
<sequence length="1003" mass="102652">MDQATQLDEALQILNKPADTCADEGALNAQLRAIQQACSVLLQLVETGGCLPIDLLENTLEAVSRGLGSARQLIEAAQGQLRAVQSTAWSQAVLAAADTCLHSEAWHSAWCGDVGAGGKDAYLRTVALARDMLKDGLLPLLVGAAEQQSAGSGFCLAVQFKALLDMGGWRVDAAPGISCQLLTCSLAGSTAVTLCLATTHCFADPGVCDGPSAGQTAGEVVGMRDPRHKCPGLRNFSVLNVLWNGIQRLWLAVPEGVRGDMEAQGLGGGAVLRVLLGFMWADTAACHRLLDPGVGKLLLYWSQKAGHLLASFPCAGPACWAAVLEVPLVAHRELARLAVVGSDGAASAAALTEALQHRVLPSTMRLLVASLNAAAAAALEEQLRVMLDGLRMALSAADQAGRALPALRTSLHLLRGAASLQPLARYHCVPLLGGVLDALPGAAFAAALRSGELRGRVQDAALAFLATACHAALAAVGSSGAGQACERQLAVQAWERCQQQLFLHALQPHPLTARVLAGLWGDLAAVASEGLLTSHILALHELLRLVAAAQAGSASGPGPPSPLHWQLLELLGGLLAAAPPAIRSTYWANFVQVLPCMDSDACQLACLATELRLACLVHAGCADAAAAPHVTAALQGLFTLLDQAGLVVMRRLSAGGGHSSPGRTSAAAAAAGDQQEASAYLAWLLEAVQCGVAYVCGTGAQQEGECEELLSALSTRLLYLLPKTVASGTFDFAAPCLAALSHLLPTPPARQQGGLDTELGAQLVVVLAACQQRPELAVAAAALSPALAKCGAAHAELLQAVLCERGPLTQHVGLEAYVVYARASASHPDLVTAAIPPRMRDPETGVAGARLAALLHQYWQQRCPAGGAKQAAAVGDPEAAAWAACLREEALGAAAALRREVDAHRAAAPAACHSRLVCSSPASPAEPAAAAQHNKQQPVGGGAGVAGGGSTAVAEAVHDVMRSIQVLNGALAAAGRDALDAAAAATLQQCTSCLATLLEATPA</sequence>
<comment type="caution">
    <text evidence="2">The sequence shown here is derived from an EMBL/GenBank/DDBJ whole genome shotgun (WGS) entry which is preliminary data.</text>
</comment>
<accession>A0A9D4TYH5</accession>
<protein>
    <submittedName>
        <fullName evidence="2">Uncharacterized protein</fullName>
    </submittedName>
</protein>
<evidence type="ECO:0000313" key="3">
    <source>
        <dbReference type="Proteomes" id="UP001055712"/>
    </source>
</evidence>
<name>A0A9D4TYH5_CHLVU</name>
<gene>
    <name evidence="2" type="ORF">D9Q98_006290</name>
</gene>
<keyword evidence="3" id="KW-1185">Reference proteome</keyword>
<evidence type="ECO:0000256" key="1">
    <source>
        <dbReference type="SAM" id="MobiDB-lite"/>
    </source>
</evidence>